<dbReference type="CDD" id="cd08267">
    <property type="entry name" value="MDR1"/>
    <property type="match status" value="1"/>
</dbReference>
<dbReference type="Gene3D" id="3.90.180.10">
    <property type="entry name" value="Medium-chain alcohol dehydrogenases, catalytic domain"/>
    <property type="match status" value="1"/>
</dbReference>
<gene>
    <name evidence="2" type="ORF">K461DRAFT_266480</name>
</gene>
<dbReference type="Proteomes" id="UP000799439">
    <property type="component" value="Unassembled WGS sequence"/>
</dbReference>
<dbReference type="GO" id="GO:0005739">
    <property type="term" value="C:mitochondrion"/>
    <property type="evidence" value="ECO:0007669"/>
    <property type="project" value="TreeGrafter"/>
</dbReference>
<accession>A0A9P4J4Z9</accession>
<dbReference type="EMBL" id="ML996083">
    <property type="protein sequence ID" value="KAF2155176.1"/>
    <property type="molecule type" value="Genomic_DNA"/>
</dbReference>
<dbReference type="InterPro" id="IPR013154">
    <property type="entry name" value="ADH-like_N"/>
</dbReference>
<dbReference type="AlphaFoldDB" id="A0A9P4J4Z9"/>
<dbReference type="PANTHER" id="PTHR11695">
    <property type="entry name" value="ALCOHOL DEHYDROGENASE RELATED"/>
    <property type="match status" value="1"/>
</dbReference>
<dbReference type="InterPro" id="IPR036291">
    <property type="entry name" value="NAD(P)-bd_dom_sf"/>
</dbReference>
<dbReference type="SUPFAM" id="SSF50129">
    <property type="entry name" value="GroES-like"/>
    <property type="match status" value="1"/>
</dbReference>
<dbReference type="PANTHER" id="PTHR11695:SF294">
    <property type="entry name" value="RETICULON-4-INTERACTING PROTEIN 1, MITOCHONDRIAL"/>
    <property type="match status" value="1"/>
</dbReference>
<dbReference type="GO" id="GO:0016491">
    <property type="term" value="F:oxidoreductase activity"/>
    <property type="evidence" value="ECO:0007669"/>
    <property type="project" value="InterPro"/>
</dbReference>
<dbReference type="InterPro" id="IPR050700">
    <property type="entry name" value="YIM1/Zinc_Alcohol_DH_Fams"/>
</dbReference>
<proteinExistence type="predicted"/>
<name>A0A9P4J4Z9_9PEZI</name>
<evidence type="ECO:0000313" key="2">
    <source>
        <dbReference type="EMBL" id="KAF2155176.1"/>
    </source>
</evidence>
<dbReference type="SMART" id="SM00829">
    <property type="entry name" value="PKS_ER"/>
    <property type="match status" value="1"/>
</dbReference>
<dbReference type="Pfam" id="PF13602">
    <property type="entry name" value="ADH_zinc_N_2"/>
    <property type="match status" value="1"/>
</dbReference>
<organism evidence="2 3">
    <name type="scientific">Myriangium duriaei CBS 260.36</name>
    <dbReference type="NCBI Taxonomy" id="1168546"/>
    <lineage>
        <taxon>Eukaryota</taxon>
        <taxon>Fungi</taxon>
        <taxon>Dikarya</taxon>
        <taxon>Ascomycota</taxon>
        <taxon>Pezizomycotina</taxon>
        <taxon>Dothideomycetes</taxon>
        <taxon>Dothideomycetidae</taxon>
        <taxon>Myriangiales</taxon>
        <taxon>Myriangiaceae</taxon>
        <taxon>Myriangium</taxon>
    </lineage>
</organism>
<feature type="domain" description="Enoyl reductase (ER)" evidence="1">
    <location>
        <begin position="21"/>
        <end position="336"/>
    </location>
</feature>
<dbReference type="InterPro" id="IPR020843">
    <property type="entry name" value="ER"/>
</dbReference>
<dbReference type="Pfam" id="PF08240">
    <property type="entry name" value="ADH_N"/>
    <property type="match status" value="1"/>
</dbReference>
<dbReference type="InterPro" id="IPR011032">
    <property type="entry name" value="GroES-like_sf"/>
</dbReference>
<reference evidence="2" key="1">
    <citation type="journal article" date="2020" name="Stud. Mycol.">
        <title>101 Dothideomycetes genomes: a test case for predicting lifestyles and emergence of pathogens.</title>
        <authorList>
            <person name="Haridas S."/>
            <person name="Albert R."/>
            <person name="Binder M."/>
            <person name="Bloem J."/>
            <person name="Labutti K."/>
            <person name="Salamov A."/>
            <person name="Andreopoulos B."/>
            <person name="Baker S."/>
            <person name="Barry K."/>
            <person name="Bills G."/>
            <person name="Bluhm B."/>
            <person name="Cannon C."/>
            <person name="Castanera R."/>
            <person name="Culley D."/>
            <person name="Daum C."/>
            <person name="Ezra D."/>
            <person name="Gonzalez J."/>
            <person name="Henrissat B."/>
            <person name="Kuo A."/>
            <person name="Liang C."/>
            <person name="Lipzen A."/>
            <person name="Lutzoni F."/>
            <person name="Magnuson J."/>
            <person name="Mondo S."/>
            <person name="Nolan M."/>
            <person name="Ohm R."/>
            <person name="Pangilinan J."/>
            <person name="Park H.-J."/>
            <person name="Ramirez L."/>
            <person name="Alfaro M."/>
            <person name="Sun H."/>
            <person name="Tritt A."/>
            <person name="Yoshinaga Y."/>
            <person name="Zwiers L.-H."/>
            <person name="Turgeon B."/>
            <person name="Goodwin S."/>
            <person name="Spatafora J."/>
            <person name="Crous P."/>
            <person name="Grigoriev I."/>
        </authorList>
    </citation>
    <scope>NUCLEOTIDE SEQUENCE</scope>
    <source>
        <strain evidence="2">CBS 260.36</strain>
    </source>
</reference>
<comment type="caution">
    <text evidence="2">The sequence shown here is derived from an EMBL/GenBank/DDBJ whole genome shotgun (WGS) entry which is preliminary data.</text>
</comment>
<dbReference type="SUPFAM" id="SSF51735">
    <property type="entry name" value="NAD(P)-binding Rossmann-fold domains"/>
    <property type="match status" value="1"/>
</dbReference>
<sequence>MATSDFPSRMRAWQYSGISGGLEKSLRLNESAQAPAPPPTGSVMVEVMSAALNPVDYKLIELPFIGGWLTRKPATPGLDFAGRVVESAEGFEKGERVFGRIQPLTQHGSLAQYAVCSSKAMMRLPNNVSFDEGACLTTAALVAYQTIVPFLPKGDNRSVFVNGGSGGVGTFSVQIAKALGCYVVASCSGANAQLVKELGADEVIDYRTTDLVTELKKKGRTFDLVVDNVGQPFDLHRACDVCVKEGGRVVQIGAEISWRGVVSLLDSMVRPRFLGGAKTPFTMTGTQDRAQDLHQLAEWAASGRIKSVIDTTFPFLDVPRAFERLKTGRARGKIVVSSADN</sequence>
<evidence type="ECO:0000313" key="3">
    <source>
        <dbReference type="Proteomes" id="UP000799439"/>
    </source>
</evidence>
<dbReference type="Gene3D" id="3.40.50.720">
    <property type="entry name" value="NAD(P)-binding Rossmann-like Domain"/>
    <property type="match status" value="1"/>
</dbReference>
<dbReference type="OrthoDB" id="201656at2759"/>
<evidence type="ECO:0000259" key="1">
    <source>
        <dbReference type="SMART" id="SM00829"/>
    </source>
</evidence>
<keyword evidence="3" id="KW-1185">Reference proteome</keyword>
<protein>
    <submittedName>
        <fullName evidence="2">Zinc alcohol dehydrogenase</fullName>
    </submittedName>
</protein>